<dbReference type="InterPro" id="IPR011042">
    <property type="entry name" value="6-blade_b-propeller_TolB-like"/>
</dbReference>
<dbReference type="InterPro" id="IPR011041">
    <property type="entry name" value="Quinoprot_gluc/sorb_DH_b-prop"/>
</dbReference>
<protein>
    <submittedName>
        <fullName evidence="2">PQQ-dependent oxidoreductase, gdhB family</fullName>
    </submittedName>
</protein>
<organism evidence="2">
    <name type="scientific">hydrothermal vent metagenome</name>
    <dbReference type="NCBI Taxonomy" id="652676"/>
    <lineage>
        <taxon>unclassified sequences</taxon>
        <taxon>metagenomes</taxon>
        <taxon>ecological metagenomes</taxon>
    </lineage>
</organism>
<proteinExistence type="predicted"/>
<evidence type="ECO:0000259" key="1">
    <source>
        <dbReference type="Pfam" id="PF07995"/>
    </source>
</evidence>
<dbReference type="Gene3D" id="2.120.10.30">
    <property type="entry name" value="TolB, C-terminal domain"/>
    <property type="match status" value="1"/>
</dbReference>
<dbReference type="InterPro" id="IPR012938">
    <property type="entry name" value="Glc/Sorbosone_DH"/>
</dbReference>
<dbReference type="PANTHER" id="PTHR19328">
    <property type="entry name" value="HEDGEHOG-INTERACTING PROTEIN"/>
    <property type="match status" value="1"/>
</dbReference>
<gene>
    <name evidence="2" type="ORF">MNBD_GAMMA10-312</name>
</gene>
<sequence>MLEPVVQGLGVVWGMSFLSESQLLVTERSGAVRLIDTETAQITPLGNVPDVLAEGQGGMLDVARSPDYSKDGWIYFTYVKALEGGGATVLARARLFGKGFTGWQELLVTKSATETDYHFGSRIAFDEKGHVFFTLGDRGVRENAQNLGNHAGSIMRLNMDGSIPRDNPFSKNKQLLAEVWSYGHRNPQGLVYDVKYKRLWSIEHGPRGGDEINLIKPGANYGWPVISYGKEYWAPIAVGEGTHRKGMEQPLKVYTPSIAPGSLLLYTGNALPGWKGNLFSGALSLQHLNRVAVSQQGALLKEERLLESLEERIRGLAQSPQGWLYFSVDSGKIFRLRPAE</sequence>
<dbReference type="Pfam" id="PF07995">
    <property type="entry name" value="GSDH"/>
    <property type="match status" value="1"/>
</dbReference>
<evidence type="ECO:0000313" key="2">
    <source>
        <dbReference type="EMBL" id="VAW69094.1"/>
    </source>
</evidence>
<accession>A0A3B0YJN1</accession>
<feature type="domain" description="Glucose/Sorbosone dehydrogenase" evidence="1">
    <location>
        <begin position="12"/>
        <end position="334"/>
    </location>
</feature>
<name>A0A3B0YJN1_9ZZZZ</name>
<reference evidence="2" key="1">
    <citation type="submission" date="2018-06" db="EMBL/GenBank/DDBJ databases">
        <authorList>
            <person name="Zhirakovskaya E."/>
        </authorList>
    </citation>
    <scope>NUCLEOTIDE SEQUENCE</scope>
</reference>
<dbReference type="EMBL" id="UOFJ01000398">
    <property type="protein sequence ID" value="VAW69094.1"/>
    <property type="molecule type" value="Genomic_DNA"/>
</dbReference>
<dbReference type="AlphaFoldDB" id="A0A3B0YJN1"/>
<dbReference type="PANTHER" id="PTHR19328:SF75">
    <property type="entry name" value="ALDOSE SUGAR DEHYDROGENASE YLII"/>
    <property type="match status" value="1"/>
</dbReference>
<dbReference type="SUPFAM" id="SSF50952">
    <property type="entry name" value="Soluble quinoprotein glucose dehydrogenase"/>
    <property type="match status" value="1"/>
</dbReference>